<dbReference type="InterPro" id="IPR000504">
    <property type="entry name" value="RRM_dom"/>
</dbReference>
<evidence type="ECO:0000313" key="6">
    <source>
        <dbReference type="Proteomes" id="UP000036681"/>
    </source>
</evidence>
<dbReference type="InterPro" id="IPR035979">
    <property type="entry name" value="RBD_domain_sf"/>
</dbReference>
<keyword evidence="6" id="KW-1185">Reference proteome</keyword>
<dbReference type="GO" id="GO:0005634">
    <property type="term" value="C:nucleus"/>
    <property type="evidence" value="ECO:0007669"/>
    <property type="project" value="TreeGrafter"/>
</dbReference>
<dbReference type="InterPro" id="IPR012677">
    <property type="entry name" value="Nucleotide-bd_a/b_plait_sf"/>
</dbReference>
<protein>
    <recommendedName>
        <fullName evidence="2">Cytoplasmic polyadenylation element-binding protein 3</fullName>
    </recommendedName>
</protein>
<reference evidence="7" key="1">
    <citation type="submission" date="2023-03" db="UniProtKB">
        <authorList>
            <consortium name="WormBaseParasite"/>
        </authorList>
    </citation>
    <scope>IDENTIFICATION</scope>
</reference>
<dbReference type="FunFam" id="3.30.70.330:FF:000483">
    <property type="entry name" value="Cytoplasmic polyadenylation element-binding protein 2"/>
    <property type="match status" value="1"/>
</dbReference>
<dbReference type="CDD" id="cd19757">
    <property type="entry name" value="Bbox1"/>
    <property type="match status" value="1"/>
</dbReference>
<dbReference type="AlphaFoldDB" id="A0A9J2PN10"/>
<dbReference type="CDD" id="cd12725">
    <property type="entry name" value="RRM2_CPEB1"/>
    <property type="match status" value="1"/>
</dbReference>
<dbReference type="GO" id="GO:0003730">
    <property type="term" value="F:mRNA 3'-UTR binding"/>
    <property type="evidence" value="ECO:0007669"/>
    <property type="project" value="InterPro"/>
</dbReference>
<evidence type="ECO:0000259" key="5">
    <source>
        <dbReference type="PROSITE" id="PS50102"/>
    </source>
</evidence>
<evidence type="ECO:0000256" key="1">
    <source>
        <dbReference type="ARBA" id="ARBA00022884"/>
    </source>
</evidence>
<feature type="region of interest" description="Disordered" evidence="4">
    <location>
        <begin position="471"/>
        <end position="531"/>
    </location>
</feature>
<dbReference type="InterPro" id="IPR034819">
    <property type="entry name" value="CPEB"/>
</dbReference>
<dbReference type="PANTHER" id="PTHR12566:SF9">
    <property type="entry name" value="CYTOPLASMIC POLYADENYLATION ELEMENT-BINDING PROTEIN 1"/>
    <property type="match status" value="1"/>
</dbReference>
<dbReference type="PANTHER" id="PTHR12566">
    <property type="entry name" value="CYTOPLASMIC POLYADENYLATION ELEMENT BINDING PROTEIN CPEB"/>
    <property type="match status" value="1"/>
</dbReference>
<dbReference type="Pfam" id="PF16366">
    <property type="entry name" value="CEBP_ZZ"/>
    <property type="match status" value="1"/>
</dbReference>
<dbReference type="Gene3D" id="3.30.70.330">
    <property type="match status" value="2"/>
</dbReference>
<organism evidence="6 7">
    <name type="scientific">Ascaris lumbricoides</name>
    <name type="common">Giant roundworm</name>
    <dbReference type="NCBI Taxonomy" id="6252"/>
    <lineage>
        <taxon>Eukaryota</taxon>
        <taxon>Metazoa</taxon>
        <taxon>Ecdysozoa</taxon>
        <taxon>Nematoda</taxon>
        <taxon>Chromadorea</taxon>
        <taxon>Rhabditida</taxon>
        <taxon>Spirurina</taxon>
        <taxon>Ascaridomorpha</taxon>
        <taxon>Ascaridoidea</taxon>
        <taxon>Ascarididae</taxon>
        <taxon>Ascaris</taxon>
    </lineage>
</organism>
<dbReference type="GO" id="GO:2000766">
    <property type="term" value="P:negative regulation of cytoplasmic translation"/>
    <property type="evidence" value="ECO:0007669"/>
    <property type="project" value="TreeGrafter"/>
</dbReference>
<dbReference type="GO" id="GO:0045202">
    <property type="term" value="C:synapse"/>
    <property type="evidence" value="ECO:0007669"/>
    <property type="project" value="TreeGrafter"/>
</dbReference>
<dbReference type="Pfam" id="PF16367">
    <property type="entry name" value="RRM_7"/>
    <property type="match status" value="1"/>
</dbReference>
<keyword evidence="1 3" id="KW-0694">RNA-binding</keyword>
<evidence type="ECO:0000256" key="3">
    <source>
        <dbReference type="PROSITE-ProRule" id="PRU00176"/>
    </source>
</evidence>
<dbReference type="PROSITE" id="PS50102">
    <property type="entry name" value="RRM"/>
    <property type="match status" value="1"/>
</dbReference>
<dbReference type="InterPro" id="IPR032296">
    <property type="entry name" value="CEBP_ZZ"/>
</dbReference>
<dbReference type="FunFam" id="3.30.70.330:FF:000677">
    <property type="entry name" value="Cytoplasmic polyadenylation element-binding protein 3"/>
    <property type="match status" value="1"/>
</dbReference>
<dbReference type="WBParaSite" id="ALUE_0001072401-mRNA-1">
    <property type="protein sequence ID" value="ALUE_0001072401-mRNA-1"/>
    <property type="gene ID" value="ALUE_0001072401"/>
</dbReference>
<dbReference type="GO" id="GO:0043005">
    <property type="term" value="C:neuron projection"/>
    <property type="evidence" value="ECO:0007669"/>
    <property type="project" value="TreeGrafter"/>
</dbReference>
<dbReference type="Gene3D" id="4.10.640.40">
    <property type="entry name" value="Cytoplasmic polyadenylation element-binding protein, ZZ domain"/>
    <property type="match status" value="1"/>
</dbReference>
<dbReference type="InterPro" id="IPR038446">
    <property type="entry name" value="CEBP_ZZ_sf"/>
</dbReference>
<name>A0A9J2PN10_ASCLU</name>
<sequence length="585" mass="64418">MNRLSTESSIEGASVDGMTAGAEWSNYKLQMDMDGGMNAAETAVCALTIADNKCGHGGMSAVEEVNPIVSDINDPWYTPWHNEGVTFIDNGTNCHNSDSTPVFQLFQGYVQGIYLPGVVMGASSLQPLKRIDFDGRGRVSQEHVIGNNSAESHANSSTQIGKSHHSTAREVTSVWTGELLPRSFHNAVFSCKLFVGGIPWNITEPLLLEAFCKYGSCRVEWPSKEVRSISRSSDKPGHRMKVAGYVYLIFESETCVKKLLADCVQEVNSIGEWFFNLHVRRNQTTEIRQVQIIPWLIADADYMRERNVPIDSKNTVFVGALHGMLTAQMLSSIMAEVYGDVVLVSIDTDKYKYPIGSGRVTFSSHTSYLRAVDSAFLEIKTPKFSKKIQIDPYLEEARCSMCDSVQGPYFCRVRSCFKYYCLQCWQTRHSRTGPYGTHKALMRKPRHSVSIGIVNEANAASHMTKYRGTRGQCNGFSRNGYPRANSNKNRIHNCETDNKNTSQGRSGDGSVKHPSDSGLSYEGITDTGNVGTDTQVHIQSVTSTRNSSTDSIEGKRVPARSSLSALSSDNVDSAFSVSSGSPATV</sequence>
<dbReference type="SMART" id="SM00360">
    <property type="entry name" value="RRM"/>
    <property type="match status" value="2"/>
</dbReference>
<dbReference type="GO" id="GO:0005737">
    <property type="term" value="C:cytoplasm"/>
    <property type="evidence" value="ECO:0007669"/>
    <property type="project" value="TreeGrafter"/>
</dbReference>
<dbReference type="SUPFAM" id="SSF54928">
    <property type="entry name" value="RNA-binding domain, RBD"/>
    <property type="match status" value="1"/>
</dbReference>
<evidence type="ECO:0000256" key="4">
    <source>
        <dbReference type="SAM" id="MobiDB-lite"/>
    </source>
</evidence>
<evidence type="ECO:0000256" key="2">
    <source>
        <dbReference type="ARBA" id="ARBA00070027"/>
    </source>
</evidence>
<proteinExistence type="predicted"/>
<dbReference type="GO" id="GO:0000900">
    <property type="term" value="F:mRNA regulatory element binding translation repressor activity"/>
    <property type="evidence" value="ECO:0007669"/>
    <property type="project" value="TreeGrafter"/>
</dbReference>
<feature type="region of interest" description="Disordered" evidence="4">
    <location>
        <begin position="561"/>
        <end position="585"/>
    </location>
</feature>
<dbReference type="GO" id="GO:0043022">
    <property type="term" value="F:ribosome binding"/>
    <property type="evidence" value="ECO:0007669"/>
    <property type="project" value="TreeGrafter"/>
</dbReference>
<feature type="domain" description="RRM" evidence="5">
    <location>
        <begin position="314"/>
        <end position="395"/>
    </location>
</feature>
<dbReference type="Proteomes" id="UP000036681">
    <property type="component" value="Unplaced"/>
</dbReference>
<dbReference type="GO" id="GO:0008135">
    <property type="term" value="F:translation factor activity, RNA binding"/>
    <property type="evidence" value="ECO:0007669"/>
    <property type="project" value="TreeGrafter"/>
</dbReference>
<evidence type="ECO:0000313" key="7">
    <source>
        <dbReference type="WBParaSite" id="ALUE_0001072401-mRNA-1"/>
    </source>
</evidence>
<accession>A0A9J2PN10</accession>